<keyword evidence="2" id="KW-0472">Membrane</keyword>
<keyword evidence="2" id="KW-1133">Transmembrane helix</keyword>
<feature type="transmembrane region" description="Helical" evidence="2">
    <location>
        <begin position="615"/>
        <end position="635"/>
    </location>
</feature>
<gene>
    <name evidence="4" type="ORF">FEV53_14550</name>
</gene>
<feature type="region of interest" description="Disordered" evidence="1">
    <location>
        <begin position="217"/>
        <end position="239"/>
    </location>
</feature>
<proteinExistence type="predicted"/>
<comment type="caution">
    <text evidence="4">The sequence shown here is derived from an EMBL/GenBank/DDBJ whole genome shotgun (WGS) entry which is preliminary data.</text>
</comment>
<evidence type="ECO:0000256" key="1">
    <source>
        <dbReference type="SAM" id="MobiDB-lite"/>
    </source>
</evidence>
<dbReference type="EMBL" id="VFSV01000031">
    <property type="protein sequence ID" value="TRD16130.1"/>
    <property type="molecule type" value="Genomic_DNA"/>
</dbReference>
<dbReference type="AlphaFoldDB" id="A0A547PPT7"/>
<protein>
    <submittedName>
        <fullName evidence="4">DUF4157 domain-containing protein</fullName>
    </submittedName>
</protein>
<evidence type="ECO:0000259" key="3">
    <source>
        <dbReference type="Pfam" id="PF13699"/>
    </source>
</evidence>
<feature type="compositionally biased region" description="Polar residues" evidence="1">
    <location>
        <begin position="34"/>
        <end position="44"/>
    </location>
</feature>
<feature type="region of interest" description="Disordered" evidence="1">
    <location>
        <begin position="96"/>
        <end position="117"/>
    </location>
</feature>
<feature type="region of interest" description="Disordered" evidence="1">
    <location>
        <begin position="33"/>
        <end position="70"/>
    </location>
</feature>
<feature type="compositionally biased region" description="Basic residues" evidence="1">
    <location>
        <begin position="220"/>
        <end position="230"/>
    </location>
</feature>
<sequence length="1276" mass="139747">MMQIPRAVQTKLEVGAANDPAEKEADAVADRVLSMSSPQVTARQTAPGAATLRRKPQLNQPNADALNETPAIPEEQQDIELTKGEDVQTEALDAEELKEIESGEPSGGSGDPTATPLRRAVVPVVGPEGGAAPTAVEEAITHPGPGRTLPDAVRANLEPRFGTDFSDVRLHDRPTDRDTAAAIGARAFAFGRDIWLGDGERAEDRRLMAHELTHVLQQTGHRRRQQKHQQKTTVKPTRHGPAVNRFLGDAILEKIAKYARHVPGYTLVGYLIGKDPITLEPVQQNAENLIYGLLGLIPFGTLLADRLKETRALQKAYDWVKGQLTKLNLTWDRVKRTISNAKSMFSIWSPVKSIKPAFAPLLRDIMVFVLKVKEKVQEFIIRGALALAGPWAEKVWGVLKSAGQAIGLILKDPLGFAKNLFKAIGQGFGRFFDNFAKHLKKGILGFIFGALDGIDIQLPEKLDLKGILSIVFQVLRLTWVHIRKKLVKRLGANGEKKVSLLEKSVDVLKLLLTKGVMGIWKKMVSMIESLTSTIIGGLTTFLFETVLKGALSWLAGLTNPVGAVIKVILTIYNFVVMLIERMQQIIDFVKSVFSSLFQIAKGNVSAAAAKVEDSLVRTVPLILAFLAAIIPVSGITRKIQSIMKKLRKPVDKAIDKLLKFLVKKGKKYLSKIIGKVNKKRKLPSVEFKVGATTHRLFGKKMGKVAETFVASKTTLSEKERKRQKTEGTRFKKNIEGEELKDVLEFILKFDTQTTKADDEADDIQLESKKKPMTKQIKELKDQLGKAKIDLDQYGIKLENNRHVDTSKGAGLFRFADPATEFEGQAGLYSDLSSAKGEFKGGDVSHLELDHNPNRSSLQALQDGIKNSKTKNTSTAIYFKPVKPGPNAKGDAAKAVFGRASLYSAKHATADFPAIAIHAKYNNKMAAKDGERAAEITKLFDGTDNNPIPKVAGLLEKQIKLKTDQTRSYYGKYEKTSKNLWVNVNRGLNNVNHLAHTELKLADMNKPRNFSAKSVNLIRQTGIQGFKKTAAANFIADEGATGAYGNLSGIKTAKNQLEADHNPMHSEMRSSTAWTLGTFLDSTALKKILSDPRIAKVTSRNTSRLRSPNAKMDIETRITNAIAEAKLSTGKAYSKSAGGSTIVGYTVNQDPTMKTSPGPLKDQVKSHATENFTDALSAEIVTKGIQKKTRAEITKSSVSAVNKGIRKKLRKKIAERQNSLFILYGKKELPAVEHANESANPGSGKKGVAALARIAARVKSSQTTADLGTITDGFFPI</sequence>
<evidence type="ECO:0000313" key="4">
    <source>
        <dbReference type="EMBL" id="TRD16130.1"/>
    </source>
</evidence>
<accession>A0A547PPT7</accession>
<evidence type="ECO:0000313" key="5">
    <source>
        <dbReference type="Proteomes" id="UP000318590"/>
    </source>
</evidence>
<evidence type="ECO:0000256" key="2">
    <source>
        <dbReference type="SAM" id="Phobius"/>
    </source>
</evidence>
<name>A0A547PPT7_9RHOB</name>
<dbReference type="OrthoDB" id="7387101at2"/>
<feature type="domain" description="eCIS core" evidence="3">
    <location>
        <begin position="149"/>
        <end position="221"/>
    </location>
</feature>
<reference evidence="4 5" key="1">
    <citation type="submission" date="2019-06" db="EMBL/GenBank/DDBJ databases">
        <title>Paenimaribius caenipelagi gen. nov., sp. nov., isolated from a tidal flat.</title>
        <authorList>
            <person name="Yoon J.-H."/>
        </authorList>
    </citation>
    <scope>NUCLEOTIDE SEQUENCE [LARGE SCALE GENOMIC DNA]</scope>
    <source>
        <strain evidence="4 5">JBTF-M29</strain>
    </source>
</reference>
<organism evidence="4 5">
    <name type="scientific">Palleronia caenipelagi</name>
    <dbReference type="NCBI Taxonomy" id="2489174"/>
    <lineage>
        <taxon>Bacteria</taxon>
        <taxon>Pseudomonadati</taxon>
        <taxon>Pseudomonadota</taxon>
        <taxon>Alphaproteobacteria</taxon>
        <taxon>Rhodobacterales</taxon>
        <taxon>Roseobacteraceae</taxon>
        <taxon>Palleronia</taxon>
    </lineage>
</organism>
<dbReference type="Pfam" id="PF13699">
    <property type="entry name" value="eCIS_core"/>
    <property type="match status" value="1"/>
</dbReference>
<feature type="transmembrane region" description="Helical" evidence="2">
    <location>
        <begin position="563"/>
        <end position="579"/>
    </location>
</feature>
<dbReference type="InterPro" id="IPR025295">
    <property type="entry name" value="eCIS_core_dom"/>
</dbReference>
<keyword evidence="5" id="KW-1185">Reference proteome</keyword>
<keyword evidence="2" id="KW-0812">Transmembrane</keyword>
<dbReference type="Proteomes" id="UP000318590">
    <property type="component" value="Unassembled WGS sequence"/>
</dbReference>